<dbReference type="EMBL" id="QZWG01000001">
    <property type="protein sequence ID" value="RZC29825.1"/>
    <property type="molecule type" value="Genomic_DNA"/>
</dbReference>
<feature type="compositionally biased region" description="Basic residues" evidence="1">
    <location>
        <begin position="26"/>
        <end position="37"/>
    </location>
</feature>
<sequence length="67" mass="7387">MDSGIAISSPKPYSVITTGSNASKASQHKRKTQMKYKVTKVQQPSLNHLTNALKEGLHIKNATYNML</sequence>
<keyword evidence="3" id="KW-1185">Reference proteome</keyword>
<feature type="region of interest" description="Disordered" evidence="1">
    <location>
        <begin position="17"/>
        <end position="37"/>
    </location>
</feature>
<proteinExistence type="predicted"/>
<evidence type="ECO:0000313" key="3">
    <source>
        <dbReference type="Proteomes" id="UP000289340"/>
    </source>
</evidence>
<gene>
    <name evidence="2" type="ORF">D0Y65_001431</name>
</gene>
<evidence type="ECO:0000256" key="1">
    <source>
        <dbReference type="SAM" id="MobiDB-lite"/>
    </source>
</evidence>
<protein>
    <submittedName>
        <fullName evidence="2">Uncharacterized protein</fullName>
    </submittedName>
</protein>
<evidence type="ECO:0000313" key="2">
    <source>
        <dbReference type="EMBL" id="RZC29824.1"/>
    </source>
</evidence>
<dbReference type="AlphaFoldDB" id="A0A445M2N7"/>
<reference evidence="2 3" key="1">
    <citation type="submission" date="2018-09" db="EMBL/GenBank/DDBJ databases">
        <title>A high-quality reference genome of wild soybean provides a powerful tool to mine soybean genomes.</title>
        <authorList>
            <person name="Xie M."/>
            <person name="Chung C.Y.L."/>
            <person name="Li M.-W."/>
            <person name="Wong F.-L."/>
            <person name="Chan T.-F."/>
            <person name="Lam H.-M."/>
        </authorList>
    </citation>
    <scope>NUCLEOTIDE SEQUENCE [LARGE SCALE GENOMIC DNA]</scope>
    <source>
        <strain evidence="3">cv. W05</strain>
        <tissue evidence="2">Hypocotyl of etiolated seedlings</tissue>
    </source>
</reference>
<accession>A0A445M2N7</accession>
<dbReference type="Proteomes" id="UP000289340">
    <property type="component" value="Chromosome 1"/>
</dbReference>
<name>A0A445M2N7_GLYSO</name>
<organism evidence="2 3">
    <name type="scientific">Glycine soja</name>
    <name type="common">Wild soybean</name>
    <dbReference type="NCBI Taxonomy" id="3848"/>
    <lineage>
        <taxon>Eukaryota</taxon>
        <taxon>Viridiplantae</taxon>
        <taxon>Streptophyta</taxon>
        <taxon>Embryophyta</taxon>
        <taxon>Tracheophyta</taxon>
        <taxon>Spermatophyta</taxon>
        <taxon>Magnoliopsida</taxon>
        <taxon>eudicotyledons</taxon>
        <taxon>Gunneridae</taxon>
        <taxon>Pentapetalae</taxon>
        <taxon>rosids</taxon>
        <taxon>fabids</taxon>
        <taxon>Fabales</taxon>
        <taxon>Fabaceae</taxon>
        <taxon>Papilionoideae</taxon>
        <taxon>50 kb inversion clade</taxon>
        <taxon>NPAAA clade</taxon>
        <taxon>indigoferoid/millettioid clade</taxon>
        <taxon>Phaseoleae</taxon>
        <taxon>Glycine</taxon>
        <taxon>Glycine subgen. Soja</taxon>
    </lineage>
</organism>
<dbReference type="EMBL" id="QZWG01000001">
    <property type="protein sequence ID" value="RZC29824.1"/>
    <property type="molecule type" value="Genomic_DNA"/>
</dbReference>
<comment type="caution">
    <text evidence="2">The sequence shown here is derived from an EMBL/GenBank/DDBJ whole genome shotgun (WGS) entry which is preliminary data.</text>
</comment>